<comment type="cofactor">
    <cofactor evidence="1">
        <name>Mn(2+)</name>
        <dbReference type="ChEBI" id="CHEBI:29035"/>
    </cofactor>
</comment>
<evidence type="ECO:0000256" key="3">
    <source>
        <dbReference type="ARBA" id="ARBA00022598"/>
    </source>
</evidence>
<keyword evidence="10" id="KW-0378">Hydrolase</keyword>
<keyword evidence="7" id="KW-0479">Metal-binding</keyword>
<keyword evidence="3 23" id="KW-0436">Ligase</keyword>
<keyword evidence="13" id="KW-0239">DNA-directed DNA polymerase</keyword>
<dbReference type="InterPro" id="IPR012309">
    <property type="entry name" value="DNA_ligase_ATP-dep_C"/>
</dbReference>
<dbReference type="PANTHER" id="PTHR42705:SF2">
    <property type="entry name" value="BIFUNCTIONAL NON-HOMOLOGOUS END JOINING PROTEIN LIGD"/>
    <property type="match status" value="1"/>
</dbReference>
<evidence type="ECO:0000313" key="24">
    <source>
        <dbReference type="Proteomes" id="UP001517367"/>
    </source>
</evidence>
<dbReference type="EC" id="6.5.1.1" evidence="2"/>
<name>A0ABW9JEX4_9SPHI</name>
<dbReference type="CDD" id="cd07971">
    <property type="entry name" value="OBF_DNA_ligase_LigD"/>
    <property type="match status" value="1"/>
</dbReference>
<evidence type="ECO:0000313" key="23">
    <source>
        <dbReference type="EMBL" id="MFN0290174.1"/>
    </source>
</evidence>
<evidence type="ECO:0000256" key="18">
    <source>
        <dbReference type="ARBA" id="ARBA00023268"/>
    </source>
</evidence>
<dbReference type="CDD" id="cd04861">
    <property type="entry name" value="LigD_Pol_like"/>
    <property type="match status" value="1"/>
</dbReference>
<dbReference type="RefSeq" id="WP_138727764.1">
    <property type="nucleotide sequence ID" value="NZ_SRMP02000001.1"/>
</dbReference>
<dbReference type="InterPro" id="IPR014145">
    <property type="entry name" value="LigD_pol_dom"/>
</dbReference>
<dbReference type="CDD" id="cd07906">
    <property type="entry name" value="Adenylation_DNA_ligase_LigD_LigC"/>
    <property type="match status" value="1"/>
</dbReference>
<keyword evidence="8" id="KW-0547">Nucleotide-binding</keyword>
<dbReference type="InterPro" id="IPR012310">
    <property type="entry name" value="DNA_ligase_ATP-dep_cent"/>
</dbReference>
<keyword evidence="18" id="KW-0511">Multifunctional enzyme</keyword>
<organism evidence="23 24">
    <name type="scientific">Pedobacter helvus</name>
    <dbReference type="NCBI Taxonomy" id="2563444"/>
    <lineage>
        <taxon>Bacteria</taxon>
        <taxon>Pseudomonadati</taxon>
        <taxon>Bacteroidota</taxon>
        <taxon>Sphingobacteriia</taxon>
        <taxon>Sphingobacteriales</taxon>
        <taxon>Sphingobacteriaceae</taxon>
        <taxon>Pedobacter</taxon>
    </lineage>
</organism>
<keyword evidence="12" id="KW-0067">ATP-binding</keyword>
<keyword evidence="14" id="KW-0238">DNA-binding</keyword>
<keyword evidence="15" id="KW-0233">DNA recombination</keyword>
<dbReference type="PANTHER" id="PTHR42705">
    <property type="entry name" value="BIFUNCTIONAL NON-HOMOLOGOUS END JOINING PROTEIN LIGD"/>
    <property type="match status" value="1"/>
</dbReference>
<dbReference type="Pfam" id="PF21686">
    <property type="entry name" value="LigD_Prim-Pol"/>
    <property type="match status" value="1"/>
</dbReference>
<evidence type="ECO:0000256" key="16">
    <source>
        <dbReference type="ARBA" id="ARBA00023204"/>
    </source>
</evidence>
<dbReference type="Gene3D" id="3.30.1490.70">
    <property type="match status" value="1"/>
</dbReference>
<dbReference type="NCBIfam" id="TIGR02779">
    <property type="entry name" value="NHEJ_ligase_lig"/>
    <property type="match status" value="1"/>
</dbReference>
<evidence type="ECO:0000256" key="20">
    <source>
        <dbReference type="ARBA" id="ARBA00034003"/>
    </source>
</evidence>
<evidence type="ECO:0000256" key="1">
    <source>
        <dbReference type="ARBA" id="ARBA00001936"/>
    </source>
</evidence>
<evidence type="ECO:0000256" key="2">
    <source>
        <dbReference type="ARBA" id="ARBA00012727"/>
    </source>
</evidence>
<dbReference type="SUPFAM" id="SSF50249">
    <property type="entry name" value="Nucleic acid-binding proteins"/>
    <property type="match status" value="1"/>
</dbReference>
<feature type="compositionally biased region" description="Basic and acidic residues" evidence="21">
    <location>
        <begin position="1"/>
        <end position="23"/>
    </location>
</feature>
<accession>A0ABW9JEX4</accession>
<dbReference type="Gene3D" id="3.90.920.10">
    <property type="entry name" value="DNA primase, PRIM domain"/>
    <property type="match status" value="1"/>
</dbReference>
<dbReference type="InterPro" id="IPR014146">
    <property type="entry name" value="LigD_ligase_dom"/>
</dbReference>
<evidence type="ECO:0000256" key="7">
    <source>
        <dbReference type="ARBA" id="ARBA00022723"/>
    </source>
</evidence>
<dbReference type="InterPro" id="IPR052171">
    <property type="entry name" value="NHEJ_LigD"/>
</dbReference>
<evidence type="ECO:0000256" key="15">
    <source>
        <dbReference type="ARBA" id="ARBA00023172"/>
    </source>
</evidence>
<dbReference type="NCBIfam" id="TIGR02778">
    <property type="entry name" value="ligD_pol"/>
    <property type="match status" value="1"/>
</dbReference>
<dbReference type="SUPFAM" id="SSF56091">
    <property type="entry name" value="DNA ligase/mRNA capping enzyme, catalytic domain"/>
    <property type="match status" value="1"/>
</dbReference>
<evidence type="ECO:0000256" key="9">
    <source>
        <dbReference type="ARBA" id="ARBA00022763"/>
    </source>
</evidence>
<comment type="caution">
    <text evidence="23">The sequence shown here is derived from an EMBL/GenBank/DDBJ whole genome shotgun (WGS) entry which is preliminary data.</text>
</comment>
<dbReference type="Pfam" id="PF04679">
    <property type="entry name" value="DNA_ligase_A_C"/>
    <property type="match status" value="1"/>
</dbReference>
<dbReference type="GO" id="GO:0003910">
    <property type="term" value="F:DNA ligase (ATP) activity"/>
    <property type="evidence" value="ECO:0007669"/>
    <property type="project" value="UniProtKB-EC"/>
</dbReference>
<dbReference type="Pfam" id="PF13298">
    <property type="entry name" value="LigD_N"/>
    <property type="match status" value="1"/>
</dbReference>
<keyword evidence="4" id="KW-0808">Transferase</keyword>
<dbReference type="Proteomes" id="UP001517367">
    <property type="component" value="Unassembled WGS sequence"/>
</dbReference>
<dbReference type="InterPro" id="IPR014143">
    <property type="entry name" value="NHEJ_ligase_prk"/>
</dbReference>
<keyword evidence="9" id="KW-0227">DNA damage</keyword>
<dbReference type="PROSITE" id="PS50160">
    <property type="entry name" value="DNA_LIGASE_A3"/>
    <property type="match status" value="1"/>
</dbReference>
<keyword evidence="24" id="KW-1185">Reference proteome</keyword>
<evidence type="ECO:0000256" key="21">
    <source>
        <dbReference type="SAM" id="MobiDB-lite"/>
    </source>
</evidence>
<keyword evidence="16" id="KW-0234">DNA repair</keyword>
<dbReference type="Pfam" id="PF01068">
    <property type="entry name" value="DNA_ligase_A_M"/>
    <property type="match status" value="1"/>
</dbReference>
<evidence type="ECO:0000256" key="10">
    <source>
        <dbReference type="ARBA" id="ARBA00022801"/>
    </source>
</evidence>
<evidence type="ECO:0000256" key="11">
    <source>
        <dbReference type="ARBA" id="ARBA00022839"/>
    </source>
</evidence>
<evidence type="ECO:0000256" key="8">
    <source>
        <dbReference type="ARBA" id="ARBA00022741"/>
    </source>
</evidence>
<feature type="domain" description="ATP-dependent DNA ligase family profile" evidence="22">
    <location>
        <begin position="289"/>
        <end position="382"/>
    </location>
</feature>
<dbReference type="InterPro" id="IPR014144">
    <property type="entry name" value="LigD_PE_domain"/>
</dbReference>
<evidence type="ECO:0000256" key="19">
    <source>
        <dbReference type="ARBA" id="ARBA00029943"/>
    </source>
</evidence>
<evidence type="ECO:0000256" key="12">
    <source>
        <dbReference type="ARBA" id="ARBA00022840"/>
    </source>
</evidence>
<sequence>MSLSEYKNKRDFEKTTEPKDGKKMGKRLSFVVQRHHASHLHYDFRLEVDGVLKSWAVPKGPSLNPKDKRLAMMVEDHPYDYRTFEGIIPKGNYGAGVVNIFDEGTYEPIRGQKNSMKEGLAAGNLKFVLHGRKLKGEFALVRMKDNEQNAWLLIKHNDKYAVNVKYDAEDKVAAKVKQQGKDFKKAKAETEVNTAQKDFHRPMLAKLVKHVTEEKDWIFEEKLDGYRAIAKISKNKISLTSRNGKSLINDYPTLIDAFKKLNIDAVLDGEIVVREKEKTNFQALQQYDGSQNKVSLRYVVFDVLEIKKSDVRMLPLQQRRKLLEKLLFDNKQKEIELVTTAKTSGAQFFKQAKEKKWEGIVAKNINSAYVNGARNGSWQKVKIQQTQEAIIVGFTKPSGSRKYFGALVLAIRNEKRQLVYIGNCGTGFSDKSLKEISEILKPLQVKDRPFNEKVAQERNVTWVKPKVVCEVIFSEWTENQHLRHPVFKGIRADKEIADVGLEKPIINDTVAHDELTLKFGRKAVKLTNQTKIYWPQENITKGDLVNYYREIATFLLPHLKNRPLSLNRHPNGITKPSFFQKDLNVDQIPSWIKYASLKSTHLHKTIDYLICNDEATLLWMVNLGCIEVNPWMSTYRKPNQPLFAVLDLDPNGVDFKEVIKIALTTKEILDEMKLTSFVKTSGSKGIHIVVPLHAYDYEIAKNFIHYLAGLVYEKHPDVTSLERSPSKRKNKIYLDYLQNRKGQTIVAPYSVRPKPLATVSTPLKWEEVNQDLQISDFTIFNIKQRVKKLGDLWKDIGKIKNRLNFDVEKDLGS</sequence>
<evidence type="ECO:0000256" key="5">
    <source>
        <dbReference type="ARBA" id="ARBA00022695"/>
    </source>
</evidence>
<evidence type="ECO:0000256" key="6">
    <source>
        <dbReference type="ARBA" id="ARBA00022722"/>
    </source>
</evidence>
<keyword evidence="11" id="KW-0269">Exonuclease</keyword>
<evidence type="ECO:0000256" key="13">
    <source>
        <dbReference type="ARBA" id="ARBA00022932"/>
    </source>
</evidence>
<feature type="region of interest" description="Disordered" evidence="21">
    <location>
        <begin position="1"/>
        <end position="24"/>
    </location>
</feature>
<dbReference type="NCBIfam" id="TIGR02776">
    <property type="entry name" value="NHEJ_ligase_prk"/>
    <property type="match status" value="1"/>
</dbReference>
<dbReference type="Gene3D" id="2.40.50.140">
    <property type="entry name" value="Nucleic acid-binding proteins"/>
    <property type="match status" value="1"/>
</dbReference>
<gene>
    <name evidence="23" type="primary">ligD</name>
    <name evidence="23" type="ORF">E5L68_002165</name>
</gene>
<dbReference type="EMBL" id="SRMP02000001">
    <property type="protein sequence ID" value="MFN0290174.1"/>
    <property type="molecule type" value="Genomic_DNA"/>
</dbReference>
<dbReference type="Gene3D" id="3.30.470.30">
    <property type="entry name" value="DNA ligase/mRNA capping enzyme"/>
    <property type="match status" value="1"/>
</dbReference>
<evidence type="ECO:0000256" key="14">
    <source>
        <dbReference type="ARBA" id="ARBA00023125"/>
    </source>
</evidence>
<evidence type="ECO:0000259" key="22">
    <source>
        <dbReference type="PROSITE" id="PS50160"/>
    </source>
</evidence>
<comment type="catalytic activity">
    <reaction evidence="20">
        <text>ATP + (deoxyribonucleotide)n-3'-hydroxyl + 5'-phospho-(deoxyribonucleotide)m = (deoxyribonucleotide)n+m + AMP + diphosphate.</text>
        <dbReference type="EC" id="6.5.1.1"/>
    </reaction>
</comment>
<proteinExistence type="predicted"/>
<keyword evidence="6" id="KW-0540">Nuclease</keyword>
<keyword evidence="17" id="KW-0464">Manganese</keyword>
<reference evidence="23 24" key="1">
    <citation type="submission" date="2024-12" db="EMBL/GenBank/DDBJ databases">
        <authorList>
            <person name="Hu S."/>
        </authorList>
    </citation>
    <scope>NUCLEOTIDE SEQUENCE [LARGE SCALE GENOMIC DNA]</scope>
    <source>
        <strain evidence="23 24">P-25</strain>
    </source>
</reference>
<keyword evidence="5" id="KW-0548">Nucleotidyltransferase</keyword>
<evidence type="ECO:0000256" key="17">
    <source>
        <dbReference type="ARBA" id="ARBA00023211"/>
    </source>
</evidence>
<protein>
    <recommendedName>
        <fullName evidence="2">DNA ligase (ATP)</fullName>
        <ecNumber evidence="2">6.5.1.1</ecNumber>
    </recommendedName>
    <alternativeName>
        <fullName evidence="19">NHEJ DNA polymerase</fullName>
    </alternativeName>
</protein>
<dbReference type="InterPro" id="IPR012340">
    <property type="entry name" value="NA-bd_OB-fold"/>
</dbReference>
<evidence type="ECO:0000256" key="4">
    <source>
        <dbReference type="ARBA" id="ARBA00022679"/>
    </source>
</evidence>
<dbReference type="NCBIfam" id="TIGR02777">
    <property type="entry name" value="LigD_PE_dom"/>
    <property type="match status" value="1"/>
</dbReference>